<dbReference type="Gene3D" id="1.25.40.20">
    <property type="entry name" value="Ankyrin repeat-containing domain"/>
    <property type="match status" value="1"/>
</dbReference>
<name>A0ABQ4N7G5_9BACL</name>
<proteinExistence type="predicted"/>
<dbReference type="SUPFAM" id="SSF48403">
    <property type="entry name" value="Ankyrin repeat"/>
    <property type="match status" value="1"/>
</dbReference>
<accession>A0ABQ4N7G5</accession>
<reference evidence="1 2" key="1">
    <citation type="submission" date="2021-04" db="EMBL/GenBank/DDBJ databases">
        <title>Draft genome sequence of Paenibacillus cisolokensis, LC2-13A.</title>
        <authorList>
            <person name="Uke A."/>
            <person name="Chhe C."/>
            <person name="Baramee S."/>
            <person name="Kosugi A."/>
        </authorList>
    </citation>
    <scope>NUCLEOTIDE SEQUENCE [LARGE SCALE GENOMIC DNA]</scope>
    <source>
        <strain evidence="1 2">LC2-13A</strain>
    </source>
</reference>
<evidence type="ECO:0000313" key="1">
    <source>
        <dbReference type="EMBL" id="GIQ63856.1"/>
    </source>
</evidence>
<dbReference type="Proteomes" id="UP000680304">
    <property type="component" value="Unassembled WGS sequence"/>
</dbReference>
<keyword evidence="2" id="KW-1185">Reference proteome</keyword>
<organism evidence="1 2">
    <name type="scientific">Paenibacillus cisolokensis</name>
    <dbReference type="NCBI Taxonomy" id="1658519"/>
    <lineage>
        <taxon>Bacteria</taxon>
        <taxon>Bacillati</taxon>
        <taxon>Bacillota</taxon>
        <taxon>Bacilli</taxon>
        <taxon>Bacillales</taxon>
        <taxon>Paenibacillaceae</taxon>
        <taxon>Paenibacillus</taxon>
    </lineage>
</organism>
<evidence type="ECO:0000313" key="2">
    <source>
        <dbReference type="Proteomes" id="UP000680304"/>
    </source>
</evidence>
<comment type="caution">
    <text evidence="1">The sequence shown here is derived from an EMBL/GenBank/DDBJ whole genome shotgun (WGS) entry which is preliminary data.</text>
</comment>
<dbReference type="EMBL" id="BOVJ01000073">
    <property type="protein sequence ID" value="GIQ63856.1"/>
    <property type="molecule type" value="Genomic_DNA"/>
</dbReference>
<sequence length="106" mass="11466">MALWHAAALGKMDAIEAHFAGSALSRRYPWGASSASPPDEVTVSFWCACHGGQRTAAEYLLKRGADLNWISVWDGLAPLDVAQRSAAADLVQWLRLQGARSASELR</sequence>
<evidence type="ECO:0008006" key="3">
    <source>
        <dbReference type="Google" id="ProtNLM"/>
    </source>
</evidence>
<gene>
    <name evidence="1" type="ORF">PACILC2_24240</name>
</gene>
<protein>
    <recommendedName>
        <fullName evidence="3">Ankyrin repeat domain-containing protein</fullName>
    </recommendedName>
</protein>
<dbReference type="InterPro" id="IPR036770">
    <property type="entry name" value="Ankyrin_rpt-contain_sf"/>
</dbReference>